<proteinExistence type="predicted"/>
<dbReference type="Proteomes" id="UP000015531">
    <property type="component" value="Unassembled WGS sequence"/>
</dbReference>
<feature type="region of interest" description="Disordered" evidence="1">
    <location>
        <begin position="1"/>
        <end position="32"/>
    </location>
</feature>
<keyword evidence="3" id="KW-1185">Reference proteome</keyword>
<reference evidence="2 3" key="1">
    <citation type="journal article" date="2013" name="Genome Announc.">
        <title>Draft Genome Sequence of Sphingobium lactosutens Strain DS20T, Isolated from a Hexachlorocyclohexane Dumpsite.</title>
        <authorList>
            <person name="Kumar R."/>
            <person name="Dwivedi V."/>
            <person name="Negi V."/>
            <person name="Khurana J.P."/>
            <person name="Lal R."/>
        </authorList>
    </citation>
    <scope>NUCLEOTIDE SEQUENCE [LARGE SCALE GENOMIC DNA]</scope>
    <source>
        <strain evidence="2 3">DS20</strain>
    </source>
</reference>
<comment type="caution">
    <text evidence="2">The sequence shown here is derived from an EMBL/GenBank/DDBJ whole genome shotgun (WGS) entry which is preliminary data.</text>
</comment>
<dbReference type="EMBL" id="ATDP01000089">
    <property type="protein sequence ID" value="EQB14863.1"/>
    <property type="molecule type" value="Genomic_DNA"/>
</dbReference>
<dbReference type="AlphaFoldDB" id="T0HRY4"/>
<evidence type="ECO:0000313" key="2">
    <source>
        <dbReference type="EMBL" id="EQB14863.1"/>
    </source>
</evidence>
<dbReference type="PATRIC" id="fig|1331060.3.peg.2255"/>
<gene>
    <name evidence="2" type="ORF">RLDS_11890</name>
</gene>
<name>T0HRY4_9SPHN</name>
<sequence length="45" mass="4683">MNQDAGGGGLREPSTDAPADSESSMPAGLGWTVPFSEQCHDAYIE</sequence>
<protein>
    <submittedName>
        <fullName evidence="2">Uncharacterized protein</fullName>
    </submittedName>
</protein>
<feature type="compositionally biased region" description="Gly residues" evidence="1">
    <location>
        <begin position="1"/>
        <end position="10"/>
    </location>
</feature>
<accession>T0HRY4</accession>
<organism evidence="2 3">
    <name type="scientific">Sphingobium lactosutens DS20</name>
    <dbReference type="NCBI Taxonomy" id="1331060"/>
    <lineage>
        <taxon>Bacteria</taxon>
        <taxon>Pseudomonadati</taxon>
        <taxon>Pseudomonadota</taxon>
        <taxon>Alphaproteobacteria</taxon>
        <taxon>Sphingomonadales</taxon>
        <taxon>Sphingomonadaceae</taxon>
        <taxon>Sphingobium</taxon>
    </lineage>
</organism>
<evidence type="ECO:0000256" key="1">
    <source>
        <dbReference type="SAM" id="MobiDB-lite"/>
    </source>
</evidence>
<evidence type="ECO:0000313" key="3">
    <source>
        <dbReference type="Proteomes" id="UP000015531"/>
    </source>
</evidence>